<accession>A0A5E7G0P6</accession>
<evidence type="ECO:0000313" key="2">
    <source>
        <dbReference type="Proteomes" id="UP000409037"/>
    </source>
</evidence>
<proteinExistence type="predicted"/>
<organism evidence="1 2">
    <name type="scientific">Pseudomonas fluorescens</name>
    <dbReference type="NCBI Taxonomy" id="294"/>
    <lineage>
        <taxon>Bacteria</taxon>
        <taxon>Pseudomonadati</taxon>
        <taxon>Pseudomonadota</taxon>
        <taxon>Gammaproteobacteria</taxon>
        <taxon>Pseudomonadales</taxon>
        <taxon>Pseudomonadaceae</taxon>
        <taxon>Pseudomonas</taxon>
    </lineage>
</organism>
<evidence type="ECO:0000313" key="1">
    <source>
        <dbReference type="EMBL" id="VVO44332.1"/>
    </source>
</evidence>
<reference evidence="1 2" key="1">
    <citation type="submission" date="2019-09" db="EMBL/GenBank/DDBJ databases">
        <authorList>
            <person name="Chandra G."/>
            <person name="Truman W A."/>
        </authorList>
    </citation>
    <scope>NUCLEOTIDE SEQUENCE [LARGE SCALE GENOMIC DNA]</scope>
    <source>
        <strain evidence="1">PS833</strain>
    </source>
</reference>
<dbReference type="AlphaFoldDB" id="A0A5E7G0P6"/>
<dbReference type="EMBL" id="CABVHU010000028">
    <property type="protein sequence ID" value="VVO44332.1"/>
    <property type="molecule type" value="Genomic_DNA"/>
</dbReference>
<name>A0A5E7G0P6_PSEFL</name>
<dbReference type="Proteomes" id="UP000409037">
    <property type="component" value="Unassembled WGS sequence"/>
</dbReference>
<sequence>MPLLFCIVKRFVVLFLKHYIFGLIRLISQFSVIQSKVSTFTRRVMSSLPWVE</sequence>
<gene>
    <name evidence="1" type="ORF">PS833_06386</name>
</gene>
<protein>
    <submittedName>
        <fullName evidence="1">Uncharacterized protein</fullName>
    </submittedName>
</protein>